<reference evidence="1 4" key="1">
    <citation type="journal article" date="2011" name="Nature">
        <title>The Medicago genome provides insight into the evolution of rhizobial symbioses.</title>
        <authorList>
            <person name="Young N.D."/>
            <person name="Debelle F."/>
            <person name="Oldroyd G.E."/>
            <person name="Geurts R."/>
            <person name="Cannon S.B."/>
            <person name="Udvardi M.K."/>
            <person name="Benedito V.A."/>
            <person name="Mayer K.F."/>
            <person name="Gouzy J."/>
            <person name="Schoof H."/>
            <person name="Van de Peer Y."/>
            <person name="Proost S."/>
            <person name="Cook D.R."/>
            <person name="Meyers B.C."/>
            <person name="Spannagl M."/>
            <person name="Cheung F."/>
            <person name="De Mita S."/>
            <person name="Krishnakumar V."/>
            <person name="Gundlach H."/>
            <person name="Zhou S."/>
            <person name="Mudge J."/>
            <person name="Bharti A.K."/>
            <person name="Murray J.D."/>
            <person name="Naoumkina M.A."/>
            <person name="Rosen B."/>
            <person name="Silverstein K.A."/>
            <person name="Tang H."/>
            <person name="Rombauts S."/>
            <person name="Zhao P.X."/>
            <person name="Zhou P."/>
            <person name="Barbe V."/>
            <person name="Bardou P."/>
            <person name="Bechner M."/>
            <person name="Bellec A."/>
            <person name="Berger A."/>
            <person name="Berges H."/>
            <person name="Bidwell S."/>
            <person name="Bisseling T."/>
            <person name="Choisne N."/>
            <person name="Couloux A."/>
            <person name="Denny R."/>
            <person name="Deshpande S."/>
            <person name="Dai X."/>
            <person name="Doyle J.J."/>
            <person name="Dudez A.M."/>
            <person name="Farmer A.D."/>
            <person name="Fouteau S."/>
            <person name="Franken C."/>
            <person name="Gibelin C."/>
            <person name="Gish J."/>
            <person name="Goldstein S."/>
            <person name="Gonzalez A.J."/>
            <person name="Green P.J."/>
            <person name="Hallab A."/>
            <person name="Hartog M."/>
            <person name="Hua A."/>
            <person name="Humphray S.J."/>
            <person name="Jeong D.H."/>
            <person name="Jing Y."/>
            <person name="Jocker A."/>
            <person name="Kenton S.M."/>
            <person name="Kim D.J."/>
            <person name="Klee K."/>
            <person name="Lai H."/>
            <person name="Lang C."/>
            <person name="Lin S."/>
            <person name="Macmil S.L."/>
            <person name="Magdelenat G."/>
            <person name="Matthews L."/>
            <person name="McCorrison J."/>
            <person name="Monaghan E.L."/>
            <person name="Mun J.H."/>
            <person name="Najar F.Z."/>
            <person name="Nicholson C."/>
            <person name="Noirot C."/>
            <person name="O'Bleness M."/>
            <person name="Paule C.R."/>
            <person name="Poulain J."/>
            <person name="Prion F."/>
            <person name="Qin B."/>
            <person name="Qu C."/>
            <person name="Retzel E.F."/>
            <person name="Riddle C."/>
            <person name="Sallet E."/>
            <person name="Samain S."/>
            <person name="Samson N."/>
            <person name="Sanders I."/>
            <person name="Saurat O."/>
            <person name="Scarpelli C."/>
            <person name="Schiex T."/>
            <person name="Segurens B."/>
            <person name="Severin A.J."/>
            <person name="Sherrier D.J."/>
            <person name="Shi R."/>
            <person name="Sims S."/>
            <person name="Singer S.R."/>
            <person name="Sinharoy S."/>
            <person name="Sterck L."/>
            <person name="Viollet A."/>
            <person name="Wang B.B."/>
            <person name="Wang K."/>
            <person name="Wang M."/>
            <person name="Wang X."/>
            <person name="Warfsmann J."/>
            <person name="Weissenbach J."/>
            <person name="White D.D."/>
            <person name="White J.D."/>
            <person name="Wiley G.B."/>
            <person name="Wincker P."/>
            <person name="Xing Y."/>
            <person name="Yang L."/>
            <person name="Yao Z."/>
            <person name="Ying F."/>
            <person name="Zhai J."/>
            <person name="Zhou L."/>
            <person name="Zuber A."/>
            <person name="Denarie J."/>
            <person name="Dixon R.A."/>
            <person name="May G.D."/>
            <person name="Schwartz D.C."/>
            <person name="Rogers J."/>
            <person name="Quetier F."/>
            <person name="Town C.D."/>
            <person name="Roe B.A."/>
        </authorList>
    </citation>
    <scope>NUCLEOTIDE SEQUENCE [LARGE SCALE GENOMIC DNA]</scope>
    <source>
        <strain evidence="1">A17</strain>
        <strain evidence="3 4">cv. Jemalong A17</strain>
    </source>
</reference>
<dbReference type="Proteomes" id="UP000002051">
    <property type="component" value="Chromosome 8"/>
</dbReference>
<evidence type="ECO:0000313" key="5">
    <source>
        <dbReference type="Proteomes" id="UP000265566"/>
    </source>
</evidence>
<reference evidence="2" key="5">
    <citation type="journal article" date="2018" name="Nat. Plants">
        <title>Whole-genome landscape of Medicago truncatula symbiotic genes.</title>
        <authorList>
            <person name="Pecrix Y."/>
            <person name="Gamas P."/>
            <person name="Carrere S."/>
        </authorList>
    </citation>
    <scope>NUCLEOTIDE SEQUENCE</scope>
    <source>
        <tissue evidence="2">Leaves</tissue>
    </source>
</reference>
<evidence type="ECO:0000313" key="2">
    <source>
        <dbReference type="EMBL" id="RHN43179.1"/>
    </source>
</evidence>
<dbReference type="Proteomes" id="UP000265566">
    <property type="component" value="Chromosome 8"/>
</dbReference>
<dbReference type="Gramene" id="rna49717">
    <property type="protein sequence ID" value="RHN43179.1"/>
    <property type="gene ID" value="gene49717"/>
</dbReference>
<name>G7LFR2_MEDTR</name>
<dbReference type="AlphaFoldDB" id="G7LFR2"/>
<keyword evidence="4" id="KW-1185">Reference proteome</keyword>
<organism evidence="1 4">
    <name type="scientific">Medicago truncatula</name>
    <name type="common">Barrel medic</name>
    <name type="synonym">Medicago tribuloides</name>
    <dbReference type="NCBI Taxonomy" id="3880"/>
    <lineage>
        <taxon>Eukaryota</taxon>
        <taxon>Viridiplantae</taxon>
        <taxon>Streptophyta</taxon>
        <taxon>Embryophyta</taxon>
        <taxon>Tracheophyta</taxon>
        <taxon>Spermatophyta</taxon>
        <taxon>Magnoliopsida</taxon>
        <taxon>eudicotyledons</taxon>
        <taxon>Gunneridae</taxon>
        <taxon>Pentapetalae</taxon>
        <taxon>rosids</taxon>
        <taxon>fabids</taxon>
        <taxon>Fabales</taxon>
        <taxon>Fabaceae</taxon>
        <taxon>Papilionoideae</taxon>
        <taxon>50 kb inversion clade</taxon>
        <taxon>NPAAA clade</taxon>
        <taxon>Hologalegina</taxon>
        <taxon>IRL clade</taxon>
        <taxon>Trifolieae</taxon>
        <taxon>Medicago</taxon>
    </lineage>
</organism>
<dbReference type="EnsemblPlants" id="AET04856">
    <property type="protein sequence ID" value="AET04856"/>
    <property type="gene ID" value="MTR_8g094970"/>
</dbReference>
<dbReference type="PaxDb" id="3880-AET04856"/>
<reference evidence="5" key="4">
    <citation type="journal article" date="2018" name="Nat. Plants">
        <title>Whole-genome landscape of Medicago truncatula symbiotic genes.</title>
        <authorList>
            <person name="Pecrix Y."/>
            <person name="Staton S.E."/>
            <person name="Sallet E."/>
            <person name="Lelandais-Briere C."/>
            <person name="Moreau S."/>
            <person name="Carrere S."/>
            <person name="Blein T."/>
            <person name="Jardinaud M.F."/>
            <person name="Latrasse D."/>
            <person name="Zouine M."/>
            <person name="Zahm M."/>
            <person name="Kreplak J."/>
            <person name="Mayjonade B."/>
            <person name="Satge C."/>
            <person name="Perez M."/>
            <person name="Cauet S."/>
            <person name="Marande W."/>
            <person name="Chantry-Darmon C."/>
            <person name="Lopez-Roques C."/>
            <person name="Bouchez O."/>
            <person name="Berard A."/>
            <person name="Debelle F."/>
            <person name="Munos S."/>
            <person name="Bendahmane A."/>
            <person name="Berges H."/>
            <person name="Niebel A."/>
            <person name="Buitink J."/>
            <person name="Frugier F."/>
            <person name="Benhamed M."/>
            <person name="Crespi M."/>
            <person name="Gouzy J."/>
            <person name="Gamas P."/>
        </authorList>
    </citation>
    <scope>NUCLEOTIDE SEQUENCE [LARGE SCALE GENOMIC DNA]</scope>
    <source>
        <strain evidence="5">cv. Jemalong A17</strain>
    </source>
</reference>
<evidence type="ECO:0000313" key="1">
    <source>
        <dbReference type="EMBL" id="AET04856.1"/>
    </source>
</evidence>
<gene>
    <name evidence="1" type="ordered locus">MTR_8g094970</name>
    <name evidence="2" type="ORF">MtrunA17_Chr8g0385001</name>
</gene>
<evidence type="ECO:0000313" key="4">
    <source>
        <dbReference type="Proteomes" id="UP000002051"/>
    </source>
</evidence>
<dbReference type="EMBL" id="CM001224">
    <property type="protein sequence ID" value="AET04856.1"/>
    <property type="molecule type" value="Genomic_DNA"/>
</dbReference>
<proteinExistence type="predicted"/>
<reference evidence="3" key="3">
    <citation type="submission" date="2015-04" db="UniProtKB">
        <authorList>
            <consortium name="EnsemblPlants"/>
        </authorList>
    </citation>
    <scope>IDENTIFICATION</scope>
    <source>
        <strain evidence="3">cv. Jemalong A17</strain>
    </source>
</reference>
<reference evidence="1 4" key="2">
    <citation type="journal article" date="2014" name="BMC Genomics">
        <title>An improved genome release (version Mt4.0) for the model legume Medicago truncatula.</title>
        <authorList>
            <person name="Tang H."/>
            <person name="Krishnakumar V."/>
            <person name="Bidwell S."/>
            <person name="Rosen B."/>
            <person name="Chan A."/>
            <person name="Zhou S."/>
            <person name="Gentzbittel L."/>
            <person name="Childs K.L."/>
            <person name="Yandell M."/>
            <person name="Gundlach H."/>
            <person name="Mayer K.F."/>
            <person name="Schwartz D.C."/>
            <person name="Town C.D."/>
        </authorList>
    </citation>
    <scope>GENOME REANNOTATION</scope>
    <source>
        <strain evidence="3 4">cv. Jemalong A17</strain>
    </source>
</reference>
<dbReference type="HOGENOM" id="CLU_2486850_0_0_1"/>
<dbReference type="EMBL" id="PSQE01000008">
    <property type="protein sequence ID" value="RHN43179.1"/>
    <property type="molecule type" value="Genomic_DNA"/>
</dbReference>
<protein>
    <submittedName>
        <fullName evidence="1 3">Uncharacterized protein</fullName>
    </submittedName>
</protein>
<evidence type="ECO:0000313" key="3">
    <source>
        <dbReference type="EnsemblPlants" id="AET04856"/>
    </source>
</evidence>
<sequence>MKSPSSKTACIAVHGLHAPARVARCNMSCVMNVRLETLGFCISTEVPKHKYTTIKLSQILESTAGIIQYKSRRIKSGSGYHVEVVGC</sequence>
<accession>G7LFR2</accession>